<dbReference type="InterPro" id="IPR017850">
    <property type="entry name" value="Alkaline_phosphatase_core_sf"/>
</dbReference>
<keyword evidence="4" id="KW-1185">Reference proteome</keyword>
<dbReference type="GO" id="GO:0047753">
    <property type="term" value="F:choline-sulfatase activity"/>
    <property type="evidence" value="ECO:0007669"/>
    <property type="project" value="UniProtKB-EC"/>
</dbReference>
<proteinExistence type="predicted"/>
<keyword evidence="1" id="KW-0732">Signal</keyword>
<sequence precursor="true">MTRLLSAVALCFLLASSTLPAAENNNSKPPNFVFIFSDDVNRDSWGVYGNPDCKTPNIDQLAKEGMRFDGAYCSVAMCAPFRQELYSGRSPWRTGTLANHSKSTPNTKSLPHYLKPLGYRVGLLGKTHVGPPQAYPFEYINNKAKDNDTYFNAFKSFVDSSTSEKNPFCLFVASHDGHAPHTAGDASQYPPEKLTVAPYWLDTPQLRNGLSKYYAEVTNFDALVGRTRDYLEQQGLLDNTVFVVCSEQGIQFPFAKWTCYDNGLHIGLIVRYPQKVKAGSVAKQLISLSDVAPTFVELAGGKLQAPRCDGKSFVSVLEGSQRAINQYVTGAFTNCNILDNRDRIYPIRSIRDQRYTLIYCPNHESLTSNVTLTGALNVLQNTNVETKDSGNTNVAASWAKQTAENDRAAFLVNRLFHHPEFALYDRQADPLEETNLAQDPKHAETLARLKAALIKHLEEVGDSDPIATEKKLISGKKKKK</sequence>
<dbReference type="EC" id="3.1.6.6" evidence="3"/>
<dbReference type="CDD" id="cd16027">
    <property type="entry name" value="SGSH"/>
    <property type="match status" value="1"/>
</dbReference>
<evidence type="ECO:0000313" key="4">
    <source>
        <dbReference type="Proteomes" id="UP000315003"/>
    </source>
</evidence>
<dbReference type="InterPro" id="IPR052701">
    <property type="entry name" value="GAG_Ulvan_Degrading_Sulfatases"/>
</dbReference>
<dbReference type="InterPro" id="IPR000917">
    <property type="entry name" value="Sulfatase_N"/>
</dbReference>
<feature type="chain" id="PRO_5021776723" evidence="1">
    <location>
        <begin position="22"/>
        <end position="480"/>
    </location>
</feature>
<protein>
    <submittedName>
        <fullName evidence="3">Choline-sulfatase</fullName>
        <ecNumber evidence="3">3.1.6.6</ecNumber>
    </submittedName>
</protein>
<reference evidence="3 4" key="1">
    <citation type="submission" date="2019-02" db="EMBL/GenBank/DDBJ databases">
        <title>Deep-cultivation of Planctomycetes and their phenomic and genomic characterization uncovers novel biology.</title>
        <authorList>
            <person name="Wiegand S."/>
            <person name="Jogler M."/>
            <person name="Boedeker C."/>
            <person name="Pinto D."/>
            <person name="Vollmers J."/>
            <person name="Rivas-Marin E."/>
            <person name="Kohn T."/>
            <person name="Peeters S.H."/>
            <person name="Heuer A."/>
            <person name="Rast P."/>
            <person name="Oberbeckmann S."/>
            <person name="Bunk B."/>
            <person name="Jeske O."/>
            <person name="Meyerdierks A."/>
            <person name="Storesund J.E."/>
            <person name="Kallscheuer N."/>
            <person name="Luecker S."/>
            <person name="Lage O.M."/>
            <person name="Pohl T."/>
            <person name="Merkel B.J."/>
            <person name="Hornburger P."/>
            <person name="Mueller R.-W."/>
            <person name="Bruemmer F."/>
            <person name="Labrenz M."/>
            <person name="Spormann A.M."/>
            <person name="Op den Camp H."/>
            <person name="Overmann J."/>
            <person name="Amann R."/>
            <person name="Jetten M.S.M."/>
            <person name="Mascher T."/>
            <person name="Medema M.H."/>
            <person name="Devos D.P."/>
            <person name="Kaster A.-K."/>
            <person name="Ovreas L."/>
            <person name="Rohde M."/>
            <person name="Galperin M.Y."/>
            <person name="Jogler C."/>
        </authorList>
    </citation>
    <scope>NUCLEOTIDE SEQUENCE [LARGE SCALE GENOMIC DNA]</scope>
    <source>
        <strain evidence="3 4">SV_7m_r</strain>
    </source>
</reference>
<dbReference type="OrthoDB" id="9803751at2"/>
<gene>
    <name evidence="3" type="primary">betC_16</name>
    <name evidence="3" type="ORF">SV7mr_36750</name>
</gene>
<dbReference type="Gene3D" id="3.40.720.10">
    <property type="entry name" value="Alkaline Phosphatase, subunit A"/>
    <property type="match status" value="1"/>
</dbReference>
<dbReference type="Pfam" id="PF00884">
    <property type="entry name" value="Sulfatase"/>
    <property type="match status" value="1"/>
</dbReference>
<feature type="signal peptide" evidence="1">
    <location>
        <begin position="1"/>
        <end position="21"/>
    </location>
</feature>
<organism evidence="3 4">
    <name type="scientific">Stieleria bergensis</name>
    <dbReference type="NCBI Taxonomy" id="2528025"/>
    <lineage>
        <taxon>Bacteria</taxon>
        <taxon>Pseudomonadati</taxon>
        <taxon>Planctomycetota</taxon>
        <taxon>Planctomycetia</taxon>
        <taxon>Pirellulales</taxon>
        <taxon>Pirellulaceae</taxon>
        <taxon>Stieleria</taxon>
    </lineage>
</organism>
<name>A0A517SYK2_9BACT</name>
<dbReference type="PANTHER" id="PTHR43751">
    <property type="entry name" value="SULFATASE"/>
    <property type="match status" value="1"/>
</dbReference>
<keyword evidence="3" id="KW-0378">Hydrolase</keyword>
<dbReference type="RefSeq" id="WP_145274887.1">
    <property type="nucleotide sequence ID" value="NZ_CP036272.1"/>
</dbReference>
<dbReference type="EMBL" id="CP036272">
    <property type="protein sequence ID" value="QDT61143.1"/>
    <property type="molecule type" value="Genomic_DNA"/>
</dbReference>
<evidence type="ECO:0000313" key="3">
    <source>
        <dbReference type="EMBL" id="QDT61143.1"/>
    </source>
</evidence>
<accession>A0A517SYK2</accession>
<evidence type="ECO:0000259" key="2">
    <source>
        <dbReference type="Pfam" id="PF00884"/>
    </source>
</evidence>
<dbReference type="AlphaFoldDB" id="A0A517SYK2"/>
<evidence type="ECO:0000256" key="1">
    <source>
        <dbReference type="SAM" id="SignalP"/>
    </source>
</evidence>
<feature type="domain" description="Sulfatase N-terminal" evidence="2">
    <location>
        <begin position="30"/>
        <end position="300"/>
    </location>
</feature>
<dbReference type="SUPFAM" id="SSF53649">
    <property type="entry name" value="Alkaline phosphatase-like"/>
    <property type="match status" value="1"/>
</dbReference>
<dbReference type="PANTHER" id="PTHR43751:SF1">
    <property type="entry name" value="SULFATASE ATSG-RELATED"/>
    <property type="match status" value="1"/>
</dbReference>
<dbReference type="Proteomes" id="UP000315003">
    <property type="component" value="Chromosome"/>
</dbReference>